<sequence length="318" mass="35268">MTAQLNAGPAEGEADWLNPTQLPHPAFLLTVPFALVAEAGREGPPRGPSVERHRAMSQFLELYRDLTADALVYLLPTPRVTGLRDLARTASLGVVLEHLPAANVVVLAHFADPARRAGTEIALAFFESLGYRAFVPAGHFEGEADLKHLRDDVYVGGCGPRSEPQVYDWMERTFDMRVVRLRTAESPTAAPPHLDQTVFPLTRDRTLVCVEAHDRGEIRRLERHTEVIPVPLSACRAGVCNSVRVNNTVLNASHLHELRPGSEAHAAELAKNRLLEDLAARLAFEVNHVNLSEFRKTGALLSSLVMHLNRYSYRFELM</sequence>
<dbReference type="Proteomes" id="UP000184501">
    <property type="component" value="Unassembled WGS sequence"/>
</dbReference>
<evidence type="ECO:0000313" key="1">
    <source>
        <dbReference type="EMBL" id="SHG90048.1"/>
    </source>
</evidence>
<dbReference type="STRING" id="2017.SAMN05444320_11623"/>
<keyword evidence="1" id="KW-0378">Hydrolase</keyword>
<dbReference type="SUPFAM" id="SSF55909">
    <property type="entry name" value="Pentein"/>
    <property type="match status" value="1"/>
</dbReference>
<dbReference type="Gene3D" id="3.75.10.10">
    <property type="entry name" value="L-arginine/glycine Amidinotransferase, Chain A"/>
    <property type="match status" value="1"/>
</dbReference>
<proteinExistence type="predicted"/>
<dbReference type="EMBL" id="FQVN01000016">
    <property type="protein sequence ID" value="SHG90048.1"/>
    <property type="molecule type" value="Genomic_DNA"/>
</dbReference>
<dbReference type="AlphaFoldDB" id="A0A1M5NKL8"/>
<keyword evidence="2" id="KW-1185">Reference proteome</keyword>
<protein>
    <submittedName>
        <fullName evidence="1">N-Dimethylarginine dimethylaminohydrolase</fullName>
    </submittedName>
</protein>
<dbReference type="GO" id="GO:0016787">
    <property type="term" value="F:hydrolase activity"/>
    <property type="evidence" value="ECO:0007669"/>
    <property type="project" value="UniProtKB-KW"/>
</dbReference>
<dbReference type="OrthoDB" id="9814070at2"/>
<name>A0A1M5NKL8_STRHI</name>
<dbReference type="RefSeq" id="WP_073489673.1">
    <property type="nucleotide sequence ID" value="NZ_FQVN01000016.1"/>
</dbReference>
<accession>A0A1M5NKL8</accession>
<organism evidence="1 2">
    <name type="scientific">Streptoalloteichus hindustanus</name>
    <dbReference type="NCBI Taxonomy" id="2017"/>
    <lineage>
        <taxon>Bacteria</taxon>
        <taxon>Bacillati</taxon>
        <taxon>Actinomycetota</taxon>
        <taxon>Actinomycetes</taxon>
        <taxon>Pseudonocardiales</taxon>
        <taxon>Pseudonocardiaceae</taxon>
        <taxon>Streptoalloteichus</taxon>
    </lineage>
</organism>
<reference evidence="1 2" key="1">
    <citation type="submission" date="2016-11" db="EMBL/GenBank/DDBJ databases">
        <authorList>
            <person name="Jaros S."/>
            <person name="Januszkiewicz K."/>
            <person name="Wedrychowicz H."/>
        </authorList>
    </citation>
    <scope>NUCLEOTIDE SEQUENCE [LARGE SCALE GENOMIC DNA]</scope>
    <source>
        <strain evidence="1 2">DSM 44523</strain>
    </source>
</reference>
<evidence type="ECO:0000313" key="2">
    <source>
        <dbReference type="Proteomes" id="UP000184501"/>
    </source>
</evidence>
<gene>
    <name evidence="1" type="ORF">SAMN05444320_11623</name>
</gene>